<keyword evidence="1" id="KW-1133">Transmembrane helix</keyword>
<reference evidence="2 3" key="1">
    <citation type="submission" date="2019-04" db="EMBL/GenBank/DDBJ databases">
        <title>Thalassotalea guangxiensis sp. nov., isolated from sediment of the coastal wetland.</title>
        <authorList>
            <person name="Zheng S."/>
            <person name="Zhang D."/>
        </authorList>
    </citation>
    <scope>NUCLEOTIDE SEQUENCE [LARGE SCALE GENOMIC DNA]</scope>
    <source>
        <strain evidence="2 3">ZS-4</strain>
    </source>
</reference>
<keyword evidence="1" id="KW-0812">Transmembrane</keyword>
<dbReference type="OrthoDB" id="5194787at2"/>
<organism evidence="2 3">
    <name type="scientific">Thalassotalea mangrovi</name>
    <dbReference type="NCBI Taxonomy" id="2572245"/>
    <lineage>
        <taxon>Bacteria</taxon>
        <taxon>Pseudomonadati</taxon>
        <taxon>Pseudomonadota</taxon>
        <taxon>Gammaproteobacteria</taxon>
        <taxon>Alteromonadales</taxon>
        <taxon>Colwelliaceae</taxon>
        <taxon>Thalassotalea</taxon>
    </lineage>
</organism>
<keyword evidence="3" id="KW-1185">Reference proteome</keyword>
<evidence type="ECO:0000256" key="1">
    <source>
        <dbReference type="SAM" id="Phobius"/>
    </source>
</evidence>
<dbReference type="EMBL" id="SWDB01000042">
    <property type="protein sequence ID" value="TKB43139.1"/>
    <property type="molecule type" value="Genomic_DNA"/>
</dbReference>
<feature type="transmembrane region" description="Helical" evidence="1">
    <location>
        <begin position="37"/>
        <end position="55"/>
    </location>
</feature>
<dbReference type="InterPro" id="IPR046052">
    <property type="entry name" value="DUF6010"/>
</dbReference>
<sequence>MATTRNRIWLALGWLLHPVWDIGLHLQGPGWHIVPPWYAVACVSFDILVAIYIVWRIRNQPLHLTATKLS</sequence>
<comment type="caution">
    <text evidence="2">The sequence shown here is derived from an EMBL/GenBank/DDBJ whole genome shotgun (WGS) entry which is preliminary data.</text>
</comment>
<accession>A0A4V5NTV5</accession>
<name>A0A4V5NTV5_9GAMM</name>
<keyword evidence="1" id="KW-0472">Membrane</keyword>
<dbReference type="AlphaFoldDB" id="A0A4V5NTV5"/>
<protein>
    <submittedName>
        <fullName evidence="2">Uncharacterized protein</fullName>
    </submittedName>
</protein>
<dbReference type="Proteomes" id="UP000307999">
    <property type="component" value="Unassembled WGS sequence"/>
</dbReference>
<dbReference type="RefSeq" id="WP_136737236.1">
    <property type="nucleotide sequence ID" value="NZ_SWDB01000042.1"/>
</dbReference>
<gene>
    <name evidence="2" type="ORF">E8M12_15780</name>
</gene>
<dbReference type="Pfam" id="PF19473">
    <property type="entry name" value="DUF6010"/>
    <property type="match status" value="1"/>
</dbReference>
<evidence type="ECO:0000313" key="2">
    <source>
        <dbReference type="EMBL" id="TKB43139.1"/>
    </source>
</evidence>
<proteinExistence type="predicted"/>
<evidence type="ECO:0000313" key="3">
    <source>
        <dbReference type="Proteomes" id="UP000307999"/>
    </source>
</evidence>